<sequence length="310" mass="34586">MNSAQAFSLILGLFPLIFLMMDLSLAGTYDVLLVPLLVPKAILQEQWLPANLRDGLLPIPGQILKDLDLAQEASTASEPLHLIFLQLGYQHNTGPGKMWMGMRMNSFSEAKLEVPFMRHPAASDAGSHVPFLFKQTILSSSRIISTAARYTPGARSLHASFKPDKSPSSFEADAQSIQYTVADWLDAKATRSGELDEAFEKRWDAVKRLAEAAWFAERSGKNIIEFHFNTSAPRIAPRTYVVDLTLNVQRFTHESGLELNFTSIKAFRTKLDLTSQSFNVDQIVHRQTTRDGEVRDVSKSAPAVDLHQDL</sequence>
<feature type="region of interest" description="Disordered" evidence="1">
    <location>
        <begin position="289"/>
        <end position="310"/>
    </location>
</feature>
<keyword evidence="3" id="KW-1185">Reference proteome</keyword>
<dbReference type="AlphaFoldDB" id="A0A0P1BL25"/>
<reference evidence="2 3" key="1">
    <citation type="submission" date="2014-09" db="EMBL/GenBank/DDBJ databases">
        <authorList>
            <person name="Magalhaes I.L.F."/>
            <person name="Oliveira U."/>
            <person name="Santos F.R."/>
            <person name="Vidigal T.H.D.A."/>
            <person name="Brescovit A.D."/>
            <person name="Santos A.J."/>
        </authorList>
    </citation>
    <scope>NUCLEOTIDE SEQUENCE [LARGE SCALE GENOMIC DNA]</scope>
</reference>
<dbReference type="EMBL" id="CCYA01000391">
    <property type="protein sequence ID" value="CEH16820.1"/>
    <property type="molecule type" value="Genomic_DNA"/>
</dbReference>
<accession>A0A0P1BL25</accession>
<evidence type="ECO:0000313" key="2">
    <source>
        <dbReference type="EMBL" id="CEH16820.1"/>
    </source>
</evidence>
<feature type="compositionally biased region" description="Basic and acidic residues" evidence="1">
    <location>
        <begin position="289"/>
        <end position="298"/>
    </location>
</feature>
<evidence type="ECO:0000256" key="1">
    <source>
        <dbReference type="SAM" id="MobiDB-lite"/>
    </source>
</evidence>
<dbReference type="OrthoDB" id="3358860at2759"/>
<proteinExistence type="predicted"/>
<evidence type="ECO:0000313" key="3">
    <source>
        <dbReference type="Proteomes" id="UP000054845"/>
    </source>
</evidence>
<protein>
    <submittedName>
        <fullName evidence="2">Uncharacterized protein</fullName>
    </submittedName>
</protein>
<organism evidence="2 3">
    <name type="scientific">Ceraceosorus bombacis</name>
    <dbReference type="NCBI Taxonomy" id="401625"/>
    <lineage>
        <taxon>Eukaryota</taxon>
        <taxon>Fungi</taxon>
        <taxon>Dikarya</taxon>
        <taxon>Basidiomycota</taxon>
        <taxon>Ustilaginomycotina</taxon>
        <taxon>Exobasidiomycetes</taxon>
        <taxon>Ceraceosorales</taxon>
        <taxon>Ceraceosoraceae</taxon>
        <taxon>Ceraceosorus</taxon>
    </lineage>
</organism>
<dbReference type="Proteomes" id="UP000054845">
    <property type="component" value="Unassembled WGS sequence"/>
</dbReference>
<name>A0A0P1BL25_9BASI</name>